<keyword evidence="6" id="KW-1185">Reference proteome</keyword>
<dbReference type="GO" id="GO:0005666">
    <property type="term" value="C:RNA polymerase III complex"/>
    <property type="evidence" value="ECO:0007669"/>
    <property type="project" value="TreeGrafter"/>
</dbReference>
<dbReference type="Proteomes" id="UP000279259">
    <property type="component" value="Unassembled WGS sequence"/>
</dbReference>
<comment type="subcellular location">
    <subcellularLocation>
        <location evidence="1">Nucleus</location>
    </subcellularLocation>
</comment>
<proteinExistence type="inferred from homology"/>
<organism evidence="5 6">
    <name type="scientific">Saitozyma podzolica</name>
    <dbReference type="NCBI Taxonomy" id="1890683"/>
    <lineage>
        <taxon>Eukaryota</taxon>
        <taxon>Fungi</taxon>
        <taxon>Dikarya</taxon>
        <taxon>Basidiomycota</taxon>
        <taxon>Agaricomycotina</taxon>
        <taxon>Tremellomycetes</taxon>
        <taxon>Tremellales</taxon>
        <taxon>Trimorphomycetaceae</taxon>
        <taxon>Saitozyma</taxon>
    </lineage>
</organism>
<gene>
    <name evidence="5" type="ORF">EHS25_008898</name>
</gene>
<sequence>MNMPGMPKMDVDIALRGPAKHSGVLYPPLETNQLAYLPGSSQFEDALLQQTNDLDEMLAKGLYELGRGGERAAPWRLPEARKVVGIEIESYADRIKPESEAGPSKLEPLKLKMDERFFPPELWSAYFGAEEENRAAAALAAKKKARKRKRVIESDDEENRQAEDAEQSSAASSGDADSDFSDESDHQDYEANYFDNGEGDDDEGGDEDEGGGGGFDD</sequence>
<evidence type="ECO:0000256" key="1">
    <source>
        <dbReference type="ARBA" id="ARBA00004123"/>
    </source>
</evidence>
<dbReference type="AlphaFoldDB" id="A0A427YMY1"/>
<dbReference type="PANTHER" id="PTHR15367:SF2">
    <property type="entry name" value="DNA-DIRECTED RNA POLYMERASE III SUBUNIT"/>
    <property type="match status" value="1"/>
</dbReference>
<evidence type="ECO:0008006" key="7">
    <source>
        <dbReference type="Google" id="ProtNLM"/>
    </source>
</evidence>
<dbReference type="GO" id="GO:0006383">
    <property type="term" value="P:transcription by RNA polymerase III"/>
    <property type="evidence" value="ECO:0007669"/>
    <property type="project" value="InterPro"/>
</dbReference>
<evidence type="ECO:0000256" key="4">
    <source>
        <dbReference type="SAM" id="MobiDB-lite"/>
    </source>
</evidence>
<feature type="region of interest" description="Disordered" evidence="4">
    <location>
        <begin position="144"/>
        <end position="217"/>
    </location>
</feature>
<reference evidence="5 6" key="1">
    <citation type="submission" date="2018-11" db="EMBL/GenBank/DDBJ databases">
        <title>Genome sequence of Saitozyma podzolica DSM 27192.</title>
        <authorList>
            <person name="Aliyu H."/>
            <person name="Gorte O."/>
            <person name="Ochsenreither K."/>
        </authorList>
    </citation>
    <scope>NUCLEOTIDE SEQUENCE [LARGE SCALE GENOMIC DNA]</scope>
    <source>
        <strain evidence="5 6">DSM 27192</strain>
    </source>
</reference>
<dbReference type="STRING" id="1890683.A0A427YMY1"/>
<protein>
    <recommendedName>
        <fullName evidence="7">DNA-directed RNA polymerase III subunit</fullName>
    </recommendedName>
</protein>
<comment type="similarity">
    <text evidence="2">Belongs to the eukaryotic RPC7 RNA polymerase subunit family.</text>
</comment>
<evidence type="ECO:0000313" key="6">
    <source>
        <dbReference type="Proteomes" id="UP000279259"/>
    </source>
</evidence>
<dbReference type="InterPro" id="IPR024661">
    <property type="entry name" value="RNA_pol_III_Rpc31"/>
</dbReference>
<dbReference type="PANTHER" id="PTHR15367">
    <property type="entry name" value="DNA-DIRECTED RNA POLYMERASE III"/>
    <property type="match status" value="1"/>
</dbReference>
<dbReference type="Pfam" id="PF11705">
    <property type="entry name" value="RNA_pol_3_Rpc31"/>
    <property type="match status" value="1"/>
</dbReference>
<evidence type="ECO:0000313" key="5">
    <source>
        <dbReference type="EMBL" id="RSH92482.1"/>
    </source>
</evidence>
<feature type="compositionally biased region" description="Acidic residues" evidence="4">
    <location>
        <begin position="197"/>
        <end position="217"/>
    </location>
</feature>
<evidence type="ECO:0000256" key="3">
    <source>
        <dbReference type="ARBA" id="ARBA00023242"/>
    </source>
</evidence>
<keyword evidence="3" id="KW-0539">Nucleus</keyword>
<accession>A0A427YMY1</accession>
<evidence type="ECO:0000256" key="2">
    <source>
        <dbReference type="ARBA" id="ARBA00008352"/>
    </source>
</evidence>
<name>A0A427YMY1_9TREE</name>
<dbReference type="EMBL" id="RSCD01000006">
    <property type="protein sequence ID" value="RSH92482.1"/>
    <property type="molecule type" value="Genomic_DNA"/>
</dbReference>
<comment type="caution">
    <text evidence="5">The sequence shown here is derived from an EMBL/GenBank/DDBJ whole genome shotgun (WGS) entry which is preliminary data.</text>
</comment>
<dbReference type="OrthoDB" id="2564629at2759"/>